<feature type="compositionally biased region" description="Polar residues" evidence="1">
    <location>
        <begin position="1"/>
        <end position="19"/>
    </location>
</feature>
<keyword evidence="2" id="KW-1133">Transmembrane helix</keyword>
<sequence length="132" mass="14340">MSNSPPELPTSRSNPTIPTFGSRPLADFDARLEDAEKIAWGHGLIAGAVTLAITGGGFWYAKSYRHKKIPFYTAGVVTALATLVVSQVTIHSSYIVKRNEVIFEKRKEAAARVEARRKEELASARGSKPQGA</sequence>
<feature type="transmembrane region" description="Helical" evidence="2">
    <location>
        <begin position="71"/>
        <end position="90"/>
    </location>
</feature>
<dbReference type="VEuPathDB" id="FungiDB:SPPG_08099"/>
<keyword evidence="4" id="KW-1185">Reference proteome</keyword>
<dbReference type="GeneID" id="27691276"/>
<proteinExistence type="predicted"/>
<gene>
    <name evidence="3" type="ORF">SPPG_08099</name>
</gene>
<accession>A0A0L0H4S4</accession>
<organism evidence="3 4">
    <name type="scientific">Spizellomyces punctatus (strain DAOM BR117)</name>
    <dbReference type="NCBI Taxonomy" id="645134"/>
    <lineage>
        <taxon>Eukaryota</taxon>
        <taxon>Fungi</taxon>
        <taxon>Fungi incertae sedis</taxon>
        <taxon>Chytridiomycota</taxon>
        <taxon>Chytridiomycota incertae sedis</taxon>
        <taxon>Chytridiomycetes</taxon>
        <taxon>Spizellomycetales</taxon>
        <taxon>Spizellomycetaceae</taxon>
        <taxon>Spizellomyces</taxon>
    </lineage>
</organism>
<feature type="region of interest" description="Disordered" evidence="1">
    <location>
        <begin position="1"/>
        <end position="21"/>
    </location>
</feature>
<name>A0A0L0H4S4_SPIPD</name>
<evidence type="ECO:0000313" key="3">
    <source>
        <dbReference type="EMBL" id="KNC96510.1"/>
    </source>
</evidence>
<feature type="transmembrane region" description="Helical" evidence="2">
    <location>
        <begin position="38"/>
        <end position="59"/>
    </location>
</feature>
<dbReference type="Proteomes" id="UP000053201">
    <property type="component" value="Unassembled WGS sequence"/>
</dbReference>
<dbReference type="RefSeq" id="XP_016604550.1">
    <property type="nucleotide sequence ID" value="XM_016756253.1"/>
</dbReference>
<evidence type="ECO:0000256" key="1">
    <source>
        <dbReference type="SAM" id="MobiDB-lite"/>
    </source>
</evidence>
<protein>
    <submittedName>
        <fullName evidence="3">Uncharacterized protein</fullName>
    </submittedName>
</protein>
<keyword evidence="2" id="KW-0812">Transmembrane</keyword>
<keyword evidence="2" id="KW-0472">Membrane</keyword>
<evidence type="ECO:0000256" key="2">
    <source>
        <dbReference type="SAM" id="Phobius"/>
    </source>
</evidence>
<evidence type="ECO:0000313" key="4">
    <source>
        <dbReference type="Proteomes" id="UP000053201"/>
    </source>
</evidence>
<reference evidence="3 4" key="1">
    <citation type="submission" date="2009-08" db="EMBL/GenBank/DDBJ databases">
        <title>The Genome Sequence of Spizellomyces punctatus strain DAOM BR117.</title>
        <authorList>
            <consortium name="The Broad Institute Genome Sequencing Platform"/>
            <person name="Russ C."/>
            <person name="Cuomo C."/>
            <person name="Shea T."/>
            <person name="Young S.K."/>
            <person name="Zeng Q."/>
            <person name="Koehrsen M."/>
            <person name="Haas B."/>
            <person name="Borodovsky M."/>
            <person name="Guigo R."/>
            <person name="Alvarado L."/>
            <person name="Berlin A."/>
            <person name="Bochicchio J."/>
            <person name="Borenstein D."/>
            <person name="Chapman S."/>
            <person name="Chen Z."/>
            <person name="Engels R."/>
            <person name="Freedman E."/>
            <person name="Gellesch M."/>
            <person name="Goldberg J."/>
            <person name="Griggs A."/>
            <person name="Gujja S."/>
            <person name="Heiman D."/>
            <person name="Hepburn T."/>
            <person name="Howarth C."/>
            <person name="Jen D."/>
            <person name="Larson L."/>
            <person name="Lewis B."/>
            <person name="Mehta T."/>
            <person name="Park D."/>
            <person name="Pearson M."/>
            <person name="Roberts A."/>
            <person name="Saif S."/>
            <person name="Shenoy N."/>
            <person name="Sisk P."/>
            <person name="Stolte C."/>
            <person name="Sykes S."/>
            <person name="Thomson T."/>
            <person name="Walk T."/>
            <person name="White J."/>
            <person name="Yandava C."/>
            <person name="Burger G."/>
            <person name="Gray M.W."/>
            <person name="Holland P.W.H."/>
            <person name="King N."/>
            <person name="Lang F.B.F."/>
            <person name="Roger A.J."/>
            <person name="Ruiz-Trillo I."/>
            <person name="Lander E."/>
            <person name="Nusbaum C."/>
        </authorList>
    </citation>
    <scope>NUCLEOTIDE SEQUENCE [LARGE SCALE GENOMIC DNA]</scope>
    <source>
        <strain evidence="3 4">DAOM BR117</strain>
    </source>
</reference>
<dbReference type="InParanoid" id="A0A0L0H4S4"/>
<dbReference type="AlphaFoldDB" id="A0A0L0H4S4"/>
<dbReference type="OrthoDB" id="2158209at2759"/>
<dbReference type="EMBL" id="KQ257468">
    <property type="protein sequence ID" value="KNC96510.1"/>
    <property type="molecule type" value="Genomic_DNA"/>
</dbReference>